<keyword evidence="2 5" id="KW-0418">Kinase</keyword>
<dbReference type="EMBL" id="JAAAHW010000134">
    <property type="protein sequence ID" value="KAG0006287.1"/>
    <property type="molecule type" value="Genomic_DNA"/>
</dbReference>
<evidence type="ECO:0000313" key="5">
    <source>
        <dbReference type="EMBL" id="KAG0006287.1"/>
    </source>
</evidence>
<dbReference type="InterPro" id="IPR056802">
    <property type="entry name" value="ATR-like_M-HEAT"/>
</dbReference>
<organism evidence="5 6">
    <name type="scientific">Modicella reniformis</name>
    <dbReference type="NCBI Taxonomy" id="1440133"/>
    <lineage>
        <taxon>Eukaryota</taxon>
        <taxon>Fungi</taxon>
        <taxon>Fungi incertae sedis</taxon>
        <taxon>Mucoromycota</taxon>
        <taxon>Mortierellomycotina</taxon>
        <taxon>Mortierellomycetes</taxon>
        <taxon>Mortierellales</taxon>
        <taxon>Mortierellaceae</taxon>
        <taxon>Modicella</taxon>
    </lineage>
</organism>
<dbReference type="Pfam" id="PF08064">
    <property type="entry name" value="UME"/>
    <property type="match status" value="1"/>
</dbReference>
<feature type="domain" description="UME" evidence="4">
    <location>
        <begin position="581"/>
        <end position="687"/>
    </location>
</feature>
<feature type="coiled-coil region" evidence="3">
    <location>
        <begin position="723"/>
        <end position="758"/>
    </location>
</feature>
<dbReference type="SUPFAM" id="SSF48371">
    <property type="entry name" value="ARM repeat"/>
    <property type="match status" value="1"/>
</dbReference>
<dbReference type="InterPro" id="IPR016024">
    <property type="entry name" value="ARM-type_fold"/>
</dbReference>
<keyword evidence="3" id="KW-0175">Coiled coil</keyword>
<keyword evidence="2 5" id="KW-0808">Transferase</keyword>
<accession>A0A9P6SV19</accession>
<comment type="caution">
    <text evidence="5">The sequence shown here is derived from an EMBL/GenBank/DDBJ whole genome shotgun (WGS) entry which is preliminary data.</text>
</comment>
<gene>
    <name evidence="5" type="primary">MEC1_2</name>
    <name evidence="5" type="ORF">BGZ65_008831</name>
</gene>
<dbReference type="GO" id="GO:0004674">
    <property type="term" value="F:protein serine/threonine kinase activity"/>
    <property type="evidence" value="ECO:0007669"/>
    <property type="project" value="UniProtKB-EC"/>
</dbReference>
<keyword evidence="6" id="KW-1185">Reference proteome</keyword>
<dbReference type="SMART" id="SM00802">
    <property type="entry name" value="UME"/>
    <property type="match status" value="1"/>
</dbReference>
<evidence type="ECO:0000256" key="1">
    <source>
        <dbReference type="ARBA" id="ARBA00012513"/>
    </source>
</evidence>
<evidence type="ECO:0000256" key="2">
    <source>
        <dbReference type="ARBA" id="ARBA00022777"/>
    </source>
</evidence>
<evidence type="ECO:0000256" key="3">
    <source>
        <dbReference type="SAM" id="Coils"/>
    </source>
</evidence>
<dbReference type="Pfam" id="PF25030">
    <property type="entry name" value="M-HEAT_ATR"/>
    <property type="match status" value="1"/>
</dbReference>
<reference evidence="5" key="1">
    <citation type="journal article" date="2020" name="Fungal Divers.">
        <title>Resolving the Mortierellaceae phylogeny through synthesis of multi-gene phylogenetics and phylogenomics.</title>
        <authorList>
            <person name="Vandepol N."/>
            <person name="Liber J."/>
            <person name="Desiro A."/>
            <person name="Na H."/>
            <person name="Kennedy M."/>
            <person name="Barry K."/>
            <person name="Grigoriev I.V."/>
            <person name="Miller A.N."/>
            <person name="O'Donnell K."/>
            <person name="Stajich J.E."/>
            <person name="Bonito G."/>
        </authorList>
    </citation>
    <scope>NUCLEOTIDE SEQUENCE</scope>
    <source>
        <strain evidence="5">MES-2147</strain>
    </source>
</reference>
<evidence type="ECO:0000259" key="4">
    <source>
        <dbReference type="SMART" id="SM00802"/>
    </source>
</evidence>
<dbReference type="Proteomes" id="UP000749646">
    <property type="component" value="Unassembled WGS sequence"/>
</dbReference>
<feature type="non-terminal residue" evidence="5">
    <location>
        <position position="1"/>
    </location>
</feature>
<name>A0A9P6SV19_9FUNG</name>
<dbReference type="AlphaFoldDB" id="A0A9P6SV19"/>
<protein>
    <recommendedName>
        <fullName evidence="1">non-specific serine/threonine protein kinase</fullName>
        <ecNumber evidence="1">2.7.11.1</ecNumber>
    </recommendedName>
</protein>
<dbReference type="InterPro" id="IPR012993">
    <property type="entry name" value="UME"/>
</dbReference>
<evidence type="ECO:0000313" key="6">
    <source>
        <dbReference type="Proteomes" id="UP000749646"/>
    </source>
</evidence>
<sequence length="1043" mass="117614">MSYTNPSLNQSYLEATYPLILDLISPLILIHTSDQLNALLICLSSGPWFSDLAKAELWQGTEYSMDLDSAVGQQQLVDGIHVITEGTEILSRLRDNPDILQSCEIFRGQKSKALKVMATFAQCQRLDVWRRDAILCTLRDLEHGHTEANFLASEASDRLKIASLEALAVFSSNCPDIKWTIESALRCSESRYYYDATSQLYTPRWTCHECGKSEGNSAQTAESNILTGFLDPFKRLIPNCISPESRLALLQGLYCAFCHLDIANEDLKALDFGKFVLSQLFDSNNAVRSAAGEIAELIARMAGLSLVDDPLGKSSFDDCLERINEAIAKAFAKAQRANWPLNLCQRLMQHLPEDHTIYNSLLLKIIDQAFAESDVNRSGFILDELATIARDKGFSNYRLLQPQMEYVCAYVIEKLHAKNDRWLEFFYHWTGLTQTRFLQQNLPDLVPKMILLHSQSLIEKVAMTLNEKAGGLCIRQIDHILAAIYMQRNEENFQTCIELLRSLIVQIEPDSGKEMQSLGIAELTTLSTEGLLCCLSVELGHEEKSKRDKAKKVIEIVEGYAWERASQEHVGEGKVEEKPSLAVFMRRHILAIMSEVNTAILDPSKTVTLRTKVKYLRCLVSLVQMLDPIQRSVLSQIFSPLNIALSVHGLRLYTLLALNDIVRSVRPAQLDVLFSHLIHTLVKHYSKSNERERSIELEILKFLIFHQEEALIAVLPDAQGTFEQQLQRLIERSGNENAELAEQALVELRALLLANENQVLDMVTTKDKSVTPNLIQALLSGISRFRGLDAPVPRRCVECLGIIGAIDPAKLSTMRLIPAPPVHTDFNDLEEAKNFVCRLIELELVGKTRSIGDIRSESRWAYALQTLLSFCGITKGVLGVEKSTPSRSAFNTPSIKSAEDRWRAFPRHVQEVLKLLIDAKYTKAESSTQQEHGSPFYPHAGTFKEWLTVWTLVLIGKVTGRYAKDVFQACKHVVPYDTNTCLYILPHLVLDILIEGSEKDRREIVGEMIAVLRNTRDWKEDSADHKHGKPKQIFSELNHLGSQ</sequence>
<dbReference type="OrthoDB" id="381190at2759"/>
<dbReference type="EC" id="2.7.11.1" evidence="1"/>
<proteinExistence type="predicted"/>